<organism evidence="1 2">
    <name type="scientific">Microvirga aerophila</name>
    <dbReference type="NCBI Taxonomy" id="670291"/>
    <lineage>
        <taxon>Bacteria</taxon>
        <taxon>Pseudomonadati</taxon>
        <taxon>Pseudomonadota</taxon>
        <taxon>Alphaproteobacteria</taxon>
        <taxon>Hyphomicrobiales</taxon>
        <taxon>Methylobacteriaceae</taxon>
        <taxon>Microvirga</taxon>
    </lineage>
</organism>
<gene>
    <name evidence="1" type="ORF">MAE02_53770</name>
</gene>
<reference evidence="1 2" key="1">
    <citation type="submission" date="2019-07" db="EMBL/GenBank/DDBJ databases">
        <title>Whole genome shotgun sequence of Microvirga aerophila NBRC 106136.</title>
        <authorList>
            <person name="Hosoyama A."/>
            <person name="Uohara A."/>
            <person name="Ohji S."/>
            <person name="Ichikawa N."/>
        </authorList>
    </citation>
    <scope>NUCLEOTIDE SEQUENCE [LARGE SCALE GENOMIC DNA]</scope>
    <source>
        <strain evidence="1 2">NBRC 106136</strain>
    </source>
</reference>
<dbReference type="EMBL" id="BJYU01000118">
    <property type="protein sequence ID" value="GEO17681.1"/>
    <property type="molecule type" value="Genomic_DNA"/>
</dbReference>
<comment type="caution">
    <text evidence="1">The sequence shown here is derived from an EMBL/GenBank/DDBJ whole genome shotgun (WGS) entry which is preliminary data.</text>
</comment>
<keyword evidence="2" id="KW-1185">Reference proteome</keyword>
<evidence type="ECO:0000313" key="1">
    <source>
        <dbReference type="EMBL" id="GEO17681.1"/>
    </source>
</evidence>
<dbReference type="Proteomes" id="UP000321085">
    <property type="component" value="Unassembled WGS sequence"/>
</dbReference>
<accession>A0A512C0D2</accession>
<dbReference type="AlphaFoldDB" id="A0A512C0D2"/>
<evidence type="ECO:0000313" key="2">
    <source>
        <dbReference type="Proteomes" id="UP000321085"/>
    </source>
</evidence>
<proteinExistence type="predicted"/>
<protein>
    <submittedName>
        <fullName evidence="1">Uncharacterized protein</fullName>
    </submittedName>
</protein>
<name>A0A512C0D2_9HYPH</name>
<sequence>MPSIRKTFVARSDDAPQTRMYSSELQALMWEILRTLSQIDAEHHLRLDEVERSATEDELKVYVRRKLTAAHRERREPYVTQLEKLRQQQHRQSFGI</sequence>